<gene>
    <name evidence="6" type="ORF">CH357_13205</name>
</gene>
<keyword evidence="2" id="KW-0813">Transport</keyword>
<evidence type="ECO:0000256" key="1">
    <source>
        <dbReference type="ARBA" id="ARBA00005417"/>
    </source>
</evidence>
<dbReference type="Gene3D" id="3.40.50.300">
    <property type="entry name" value="P-loop containing nucleotide triphosphate hydrolases"/>
    <property type="match status" value="1"/>
</dbReference>
<dbReference type="RefSeq" id="WP_100707227.1">
    <property type="nucleotide sequence ID" value="NZ_NPDL01000005.1"/>
</dbReference>
<dbReference type="PANTHER" id="PTHR43335">
    <property type="entry name" value="ABC TRANSPORTER, ATP-BINDING PROTEIN"/>
    <property type="match status" value="1"/>
</dbReference>
<dbReference type="PROSITE" id="PS50893">
    <property type="entry name" value="ABC_TRANSPORTER_2"/>
    <property type="match status" value="1"/>
</dbReference>
<comment type="similarity">
    <text evidence="1">Belongs to the ABC transporter superfamily.</text>
</comment>
<evidence type="ECO:0000256" key="2">
    <source>
        <dbReference type="ARBA" id="ARBA00022448"/>
    </source>
</evidence>
<reference evidence="6 7" key="1">
    <citation type="submission" date="2017-07" db="EMBL/GenBank/DDBJ databases">
        <title>Leptospira spp. isolated from tropical soils.</title>
        <authorList>
            <person name="Thibeaux R."/>
            <person name="Iraola G."/>
            <person name="Ferres I."/>
            <person name="Bierque E."/>
            <person name="Girault D."/>
            <person name="Soupe-Gilbert M.-E."/>
            <person name="Picardeau M."/>
            <person name="Goarant C."/>
        </authorList>
    </citation>
    <scope>NUCLEOTIDE SEQUENCE [LARGE SCALE GENOMIC DNA]</scope>
    <source>
        <strain evidence="6 7">MCA1-C-A1</strain>
    </source>
</reference>
<dbReference type="Proteomes" id="UP000232196">
    <property type="component" value="Unassembled WGS sequence"/>
</dbReference>
<keyword evidence="7" id="KW-1185">Reference proteome</keyword>
<evidence type="ECO:0000313" key="6">
    <source>
        <dbReference type="EMBL" id="PJZ25158.1"/>
    </source>
</evidence>
<dbReference type="AlphaFoldDB" id="A0A2M9XBU5"/>
<comment type="caution">
    <text evidence="6">The sequence shown here is derived from an EMBL/GenBank/DDBJ whole genome shotgun (WGS) entry which is preliminary data.</text>
</comment>
<dbReference type="Pfam" id="PF00005">
    <property type="entry name" value="ABC_tran"/>
    <property type="match status" value="1"/>
</dbReference>
<keyword evidence="3" id="KW-0547">Nucleotide-binding</keyword>
<dbReference type="OrthoDB" id="9775135at2"/>
<dbReference type="CDD" id="cd03230">
    <property type="entry name" value="ABC_DR_subfamily_A"/>
    <property type="match status" value="1"/>
</dbReference>
<dbReference type="SMART" id="SM00382">
    <property type="entry name" value="AAA"/>
    <property type="match status" value="1"/>
</dbReference>
<protein>
    <submittedName>
        <fullName evidence="6">ABC transporter ATP-binding protein</fullName>
    </submittedName>
</protein>
<evidence type="ECO:0000313" key="7">
    <source>
        <dbReference type="Proteomes" id="UP000232196"/>
    </source>
</evidence>
<dbReference type="InterPro" id="IPR027417">
    <property type="entry name" value="P-loop_NTPase"/>
</dbReference>
<keyword evidence="4 6" id="KW-0067">ATP-binding</keyword>
<dbReference type="GO" id="GO:0016887">
    <property type="term" value="F:ATP hydrolysis activity"/>
    <property type="evidence" value="ECO:0007669"/>
    <property type="project" value="InterPro"/>
</dbReference>
<organism evidence="6 7">
    <name type="scientific">Leptospira hartskeerlii</name>
    <dbReference type="NCBI Taxonomy" id="2023177"/>
    <lineage>
        <taxon>Bacteria</taxon>
        <taxon>Pseudomonadati</taxon>
        <taxon>Spirochaetota</taxon>
        <taxon>Spirochaetia</taxon>
        <taxon>Leptospirales</taxon>
        <taxon>Leptospiraceae</taxon>
        <taxon>Leptospira</taxon>
    </lineage>
</organism>
<dbReference type="InterPro" id="IPR003593">
    <property type="entry name" value="AAA+_ATPase"/>
</dbReference>
<dbReference type="GO" id="GO:0005524">
    <property type="term" value="F:ATP binding"/>
    <property type="evidence" value="ECO:0007669"/>
    <property type="project" value="UniProtKB-KW"/>
</dbReference>
<evidence type="ECO:0000256" key="4">
    <source>
        <dbReference type="ARBA" id="ARBA00022840"/>
    </source>
</evidence>
<proteinExistence type="inferred from homology"/>
<sequence length="303" mass="33663">MASLQVSDLSKSYFGKVAISNLNFTIPKNKITGLLGPNGAGKTTALRILTGFIQPDKGSVLLDGVSLEKDPQKIKRRLGYLPESSAIYPDMTVGEYLDFIGNARGMDSSFFKKRKREVLEICDLRSQTFSLAGILSKGTRQRLALAGALLHDPDWVVLDEPSSGLDPIQISHFREVLRNLGKNKIVLLSTHILSEVEETCDHALVLHKGNLVADLPVSEFKRSDSVLLIAKADKEILKKVLEGKNVQILSAEKEGEYTKFRLESSSLKPEEIFEIIRKESFPISEYKISQKSLESVFQDLVSD</sequence>
<dbReference type="InterPro" id="IPR003439">
    <property type="entry name" value="ABC_transporter-like_ATP-bd"/>
</dbReference>
<dbReference type="SUPFAM" id="SSF52540">
    <property type="entry name" value="P-loop containing nucleoside triphosphate hydrolases"/>
    <property type="match status" value="1"/>
</dbReference>
<accession>A0A2M9XBU5</accession>
<dbReference type="EMBL" id="NPDN01000006">
    <property type="protein sequence ID" value="PJZ25158.1"/>
    <property type="molecule type" value="Genomic_DNA"/>
</dbReference>
<feature type="domain" description="ABC transporter" evidence="5">
    <location>
        <begin position="4"/>
        <end position="233"/>
    </location>
</feature>
<evidence type="ECO:0000259" key="5">
    <source>
        <dbReference type="PROSITE" id="PS50893"/>
    </source>
</evidence>
<evidence type="ECO:0000256" key="3">
    <source>
        <dbReference type="ARBA" id="ARBA00022741"/>
    </source>
</evidence>
<name>A0A2M9XBU5_9LEPT</name>